<gene>
    <name evidence="2" type="ORF">AKJ09_07545</name>
</gene>
<organism evidence="2 3">
    <name type="scientific">Labilithrix luteola</name>
    <dbReference type="NCBI Taxonomy" id="1391654"/>
    <lineage>
        <taxon>Bacteria</taxon>
        <taxon>Pseudomonadati</taxon>
        <taxon>Myxococcota</taxon>
        <taxon>Polyangia</taxon>
        <taxon>Polyangiales</taxon>
        <taxon>Labilitrichaceae</taxon>
        <taxon>Labilithrix</taxon>
    </lineage>
</organism>
<dbReference type="EMBL" id="CP012333">
    <property type="protein sequence ID" value="AKV00882.1"/>
    <property type="molecule type" value="Genomic_DNA"/>
</dbReference>
<sequence length="64" mass="7184">MSPSLSAPAERERGTTRARAPFRDARLDARAMLRARRRLVQARPTSVTREPTSRHKSTGLQPNS</sequence>
<dbReference type="KEGG" id="llu:AKJ09_07545"/>
<evidence type="ECO:0000256" key="1">
    <source>
        <dbReference type="SAM" id="MobiDB-lite"/>
    </source>
</evidence>
<name>A0A0K1Q5F2_9BACT</name>
<evidence type="ECO:0000313" key="2">
    <source>
        <dbReference type="EMBL" id="AKV00882.1"/>
    </source>
</evidence>
<feature type="region of interest" description="Disordered" evidence="1">
    <location>
        <begin position="1"/>
        <end position="64"/>
    </location>
</feature>
<protein>
    <submittedName>
        <fullName evidence="2">Uncharacterized protein</fullName>
    </submittedName>
</protein>
<dbReference type="AlphaFoldDB" id="A0A0K1Q5F2"/>
<accession>A0A0K1Q5F2</accession>
<dbReference type="Proteomes" id="UP000064967">
    <property type="component" value="Chromosome"/>
</dbReference>
<reference evidence="2 3" key="1">
    <citation type="submission" date="2015-08" db="EMBL/GenBank/DDBJ databases">
        <authorList>
            <person name="Babu N.S."/>
            <person name="Beckwith C.J."/>
            <person name="Beseler K.G."/>
            <person name="Brison A."/>
            <person name="Carone J.V."/>
            <person name="Caskin T.P."/>
            <person name="Diamond M."/>
            <person name="Durham M.E."/>
            <person name="Foxe J.M."/>
            <person name="Go M."/>
            <person name="Henderson B.A."/>
            <person name="Jones I.B."/>
            <person name="McGettigan J.A."/>
            <person name="Micheletti S.J."/>
            <person name="Nasrallah M.E."/>
            <person name="Ortiz D."/>
            <person name="Piller C.R."/>
            <person name="Privatt S.R."/>
            <person name="Schneider S.L."/>
            <person name="Sharp S."/>
            <person name="Smith T.C."/>
            <person name="Stanton J.D."/>
            <person name="Ullery H.E."/>
            <person name="Wilson R.J."/>
            <person name="Serrano M.G."/>
            <person name="Buck G."/>
            <person name="Lee V."/>
            <person name="Wang Y."/>
            <person name="Carvalho R."/>
            <person name="Voegtly L."/>
            <person name="Shi R."/>
            <person name="Duckworth R."/>
            <person name="Johnson A."/>
            <person name="Loviza R."/>
            <person name="Walstead R."/>
            <person name="Shah Z."/>
            <person name="Kiflezghi M."/>
            <person name="Wade K."/>
            <person name="Ball S.L."/>
            <person name="Bradley K.W."/>
            <person name="Asai D.J."/>
            <person name="Bowman C.A."/>
            <person name="Russell D.A."/>
            <person name="Pope W.H."/>
            <person name="Jacobs-Sera D."/>
            <person name="Hendrix R.W."/>
            <person name="Hatfull G.F."/>
        </authorList>
    </citation>
    <scope>NUCLEOTIDE SEQUENCE [LARGE SCALE GENOMIC DNA]</scope>
    <source>
        <strain evidence="2 3">DSM 27648</strain>
    </source>
</reference>
<feature type="compositionally biased region" description="Basic and acidic residues" evidence="1">
    <location>
        <begin position="9"/>
        <end position="31"/>
    </location>
</feature>
<proteinExistence type="predicted"/>
<dbReference type="STRING" id="1391654.AKJ09_07545"/>
<evidence type="ECO:0000313" key="3">
    <source>
        <dbReference type="Proteomes" id="UP000064967"/>
    </source>
</evidence>
<keyword evidence="3" id="KW-1185">Reference proteome</keyword>